<accession>A0A9X5GQ96</accession>
<dbReference type="EMBL" id="QZDT01000004">
    <property type="protein sequence ID" value="NBJ91883.1"/>
    <property type="molecule type" value="Genomic_DNA"/>
</dbReference>
<comment type="caution">
    <text evidence="2">The sequence shown here is derived from an EMBL/GenBank/DDBJ whole genome shotgun (WGS) entry which is preliminary data.</text>
</comment>
<evidence type="ECO:0000313" key="2">
    <source>
        <dbReference type="EMBL" id="NBJ91883.1"/>
    </source>
</evidence>
<protein>
    <submittedName>
        <fullName evidence="2">Uncharacterized protein</fullName>
    </submittedName>
</protein>
<evidence type="ECO:0000256" key="1">
    <source>
        <dbReference type="SAM" id="MobiDB-lite"/>
    </source>
</evidence>
<dbReference type="RefSeq" id="WP_160558959.1">
    <property type="nucleotide sequence ID" value="NZ_QZDT01000004.1"/>
</dbReference>
<feature type="compositionally biased region" description="Basic and acidic residues" evidence="1">
    <location>
        <begin position="123"/>
        <end position="146"/>
    </location>
</feature>
<dbReference type="OrthoDB" id="9814510at2"/>
<keyword evidence="3" id="KW-1185">Reference proteome</keyword>
<proteinExistence type="predicted"/>
<feature type="region of interest" description="Disordered" evidence="1">
    <location>
        <begin position="117"/>
        <end position="146"/>
    </location>
</feature>
<dbReference type="AlphaFoldDB" id="A0A9X5GQ96"/>
<evidence type="ECO:0000313" key="3">
    <source>
        <dbReference type="Proteomes" id="UP001154420"/>
    </source>
</evidence>
<name>A0A9X5GQ96_9FIRM</name>
<sequence>MYLYEKKIVYLSLLENGLKKVSAGFVSVAREKDAFILDIHIKSEGIFFGRKYSLFLISDNGGIELGNVTGQHGRADAHRSFIVQNGIARFGEKEYKEEDIYGVLIRIDEQREISGYWQESENDGEKQKSQELSAADKDLEREKTSDKKISRKEVSIKSIPEKEIPAFLLQSAASDKWEQLQQCYKKVHPFGDERVFLSIEPKDFVVLQAPYQRLVNNSFLLHGFYNYRHMILGPDKELGNGEGNCFYLGVPGTYFEREKMVAIMFGFEGFECDGAVEIGKFGYYMRRVEL</sequence>
<gene>
    <name evidence="2" type="ORF">D5281_04565</name>
</gene>
<reference evidence="2" key="1">
    <citation type="submission" date="2018-09" db="EMBL/GenBank/DDBJ databases">
        <title>Murine metabolic-syndrome-specific gut microbial biobank.</title>
        <authorList>
            <person name="Liu C."/>
        </authorList>
    </citation>
    <scope>NUCLEOTIDE SEQUENCE</scope>
    <source>
        <strain evidence="2">D42-62</strain>
    </source>
</reference>
<dbReference type="Proteomes" id="UP001154420">
    <property type="component" value="Unassembled WGS sequence"/>
</dbReference>
<organism evidence="2 3">
    <name type="scientific">Parablautia muri</name>
    <dbReference type="NCBI Taxonomy" id="2320879"/>
    <lineage>
        <taxon>Bacteria</taxon>
        <taxon>Bacillati</taxon>
        <taxon>Bacillota</taxon>
        <taxon>Clostridia</taxon>
        <taxon>Lachnospirales</taxon>
        <taxon>Lachnospiraceae</taxon>
        <taxon>Parablautia</taxon>
    </lineage>
</organism>